<feature type="compositionally biased region" description="Low complexity" evidence="1">
    <location>
        <begin position="46"/>
        <end position="58"/>
    </location>
</feature>
<feature type="compositionally biased region" description="Low complexity" evidence="1">
    <location>
        <begin position="1"/>
        <end position="14"/>
    </location>
</feature>
<feature type="compositionally biased region" description="Basic residues" evidence="1">
    <location>
        <begin position="26"/>
        <end position="39"/>
    </location>
</feature>
<evidence type="ECO:0000256" key="1">
    <source>
        <dbReference type="SAM" id="MobiDB-lite"/>
    </source>
</evidence>
<feature type="region of interest" description="Disordered" evidence="1">
    <location>
        <begin position="1"/>
        <end position="66"/>
    </location>
</feature>
<comment type="caution">
    <text evidence="2">The sequence shown here is derived from an EMBL/GenBank/DDBJ whole genome shotgun (WGS) entry which is preliminary data.</text>
</comment>
<proteinExistence type="predicted"/>
<dbReference type="Proteomes" id="UP000663882">
    <property type="component" value="Unassembled WGS sequence"/>
</dbReference>
<organism evidence="2 3">
    <name type="scientific">Rotaria sordida</name>
    <dbReference type="NCBI Taxonomy" id="392033"/>
    <lineage>
        <taxon>Eukaryota</taxon>
        <taxon>Metazoa</taxon>
        <taxon>Spiralia</taxon>
        <taxon>Gnathifera</taxon>
        <taxon>Rotifera</taxon>
        <taxon>Eurotatoria</taxon>
        <taxon>Bdelloidea</taxon>
        <taxon>Philodinida</taxon>
        <taxon>Philodinidae</taxon>
        <taxon>Rotaria</taxon>
    </lineage>
</organism>
<accession>A0A814LEK5</accession>
<name>A0A814LEK5_9BILA</name>
<evidence type="ECO:0000313" key="3">
    <source>
        <dbReference type="Proteomes" id="UP000663882"/>
    </source>
</evidence>
<sequence>MYNSNIDNSSNSANMPPRGSSDRSKSHMRTSNRSLHRTLRSQSPCSSIIRRSTNRSSSDGSHDSTYPLPDPVLDRFCLQILPKIHCNIKWLNLESSSMTRILLATNYPILYGLGLYNIDVETALSLFTVTNNFPGGLFKCVREITLEDEHPFEHEFFLRIAQSFPFIKVLSIRNSEPQNNKLCKESMNDNEIFSIIKYPDLTNITFYYAHDDYIEEFLIHTKICLPDNAVHLNIHLEQLKRVTYNFTRDATRINCVKLRYLCLNGRRLPEYAKDYFPNV</sequence>
<gene>
    <name evidence="2" type="ORF">RFH988_LOCUS17406</name>
</gene>
<evidence type="ECO:0000313" key="2">
    <source>
        <dbReference type="EMBL" id="CAF1063923.1"/>
    </source>
</evidence>
<dbReference type="EMBL" id="CAJNOO010000929">
    <property type="protein sequence ID" value="CAF1063923.1"/>
    <property type="molecule type" value="Genomic_DNA"/>
</dbReference>
<protein>
    <submittedName>
        <fullName evidence="2">Uncharacterized protein</fullName>
    </submittedName>
</protein>
<dbReference type="AlphaFoldDB" id="A0A814LEK5"/>
<reference evidence="2" key="1">
    <citation type="submission" date="2021-02" db="EMBL/GenBank/DDBJ databases">
        <authorList>
            <person name="Nowell W R."/>
        </authorList>
    </citation>
    <scope>NUCLEOTIDE SEQUENCE</scope>
</reference>